<dbReference type="InterPro" id="IPR007315">
    <property type="entry name" value="PIG-V/Gpi18"/>
</dbReference>
<organism evidence="14 15">
    <name type="scientific">Lecanosticta acicola</name>
    <dbReference type="NCBI Taxonomy" id="111012"/>
    <lineage>
        <taxon>Eukaryota</taxon>
        <taxon>Fungi</taxon>
        <taxon>Dikarya</taxon>
        <taxon>Ascomycota</taxon>
        <taxon>Pezizomycotina</taxon>
        <taxon>Dothideomycetes</taxon>
        <taxon>Dothideomycetidae</taxon>
        <taxon>Mycosphaerellales</taxon>
        <taxon>Mycosphaerellaceae</taxon>
        <taxon>Lecanosticta</taxon>
    </lineage>
</organism>
<keyword evidence="10 12" id="KW-1133">Transmembrane helix</keyword>
<feature type="transmembrane region" description="Helical" evidence="12">
    <location>
        <begin position="281"/>
        <end position="300"/>
    </location>
</feature>
<dbReference type="GO" id="GO:0000009">
    <property type="term" value="F:alpha-1,6-mannosyltransferase activity"/>
    <property type="evidence" value="ECO:0007669"/>
    <property type="project" value="InterPro"/>
</dbReference>
<feature type="transmembrane region" description="Helical" evidence="12">
    <location>
        <begin position="227"/>
        <end position="246"/>
    </location>
</feature>
<comment type="pathway">
    <text evidence="2 12">Glycolipid biosynthesis; glycosylphosphatidylinositol-anchor biosynthesis.</text>
</comment>
<comment type="similarity">
    <text evidence="3 12">Belongs to the PIGV family.</text>
</comment>
<feature type="transmembrane region" description="Helical" evidence="12">
    <location>
        <begin position="405"/>
        <end position="426"/>
    </location>
</feature>
<evidence type="ECO:0000256" key="3">
    <source>
        <dbReference type="ARBA" id="ARBA00008698"/>
    </source>
</evidence>
<keyword evidence="5 12" id="KW-0337">GPI-anchor biosynthesis</keyword>
<dbReference type="GO" id="GO:0006506">
    <property type="term" value="P:GPI anchor biosynthetic process"/>
    <property type="evidence" value="ECO:0007669"/>
    <property type="project" value="UniProtKB-KW"/>
</dbReference>
<feature type="transmembrane region" description="Helical" evidence="12">
    <location>
        <begin position="140"/>
        <end position="163"/>
    </location>
</feature>
<keyword evidence="6 12" id="KW-0328">Glycosyltransferase</keyword>
<dbReference type="GO" id="GO:0005789">
    <property type="term" value="C:endoplasmic reticulum membrane"/>
    <property type="evidence" value="ECO:0007669"/>
    <property type="project" value="UniProtKB-SubCell"/>
</dbReference>
<dbReference type="Pfam" id="PF04188">
    <property type="entry name" value="Mannosyl_trans2"/>
    <property type="match status" value="1"/>
</dbReference>
<feature type="region of interest" description="Disordered" evidence="13">
    <location>
        <begin position="1"/>
        <end position="24"/>
    </location>
</feature>
<dbReference type="AlphaFoldDB" id="A0AAI8Z4Q7"/>
<sequence>MDQPQSGLPSPPSPAVRKPNANANAVDTNPTRLLAFYGTWKCFLLIVAAASPGPGYDTSTQILFRQHADTATSSQSSLTAILHHIEAKLTRWDAIYFTTSSQRGLLYEQEWAFSPTYAIATSTIARIFPFVSTSSITNHALAGILFSHIAHYLTAIALYRLAYQLLPSNDGEKRRIAFIASCLHILSPGGLFLSAPYAESTFAALNFWGSYAYFLHSRSHPRGIAEAIFAACGLVAAGGCFGAASLIRSNGILSGLVLAWDAMACLPKIPAIIQQRLWPQLIQLLGVLTGGVVLACLYAIPQTSAYLEYCTNGNTRPWCENVLPSIYTWVQEHYWGVGFLRYWTLSNLPLFLLAAPMLGVLLLTGYVALTRSELITSTHYALNHGGKTKPTAGETRAFTHAMARFALPQVVLAMLALTNFHVQIINRISSGYPVWYIVLAIAMHGAAAAAPEARKSTPILNWLSRKSEWIVRGAIMYAVIQGGLYASFMPPA</sequence>
<evidence type="ECO:0000256" key="6">
    <source>
        <dbReference type="ARBA" id="ARBA00022676"/>
    </source>
</evidence>
<dbReference type="EMBL" id="CAVMBE010000063">
    <property type="protein sequence ID" value="CAK4032419.1"/>
    <property type="molecule type" value="Genomic_DNA"/>
</dbReference>
<keyword evidence="9 12" id="KW-0256">Endoplasmic reticulum</keyword>
<evidence type="ECO:0000256" key="11">
    <source>
        <dbReference type="ARBA" id="ARBA00023136"/>
    </source>
</evidence>
<comment type="subcellular location">
    <subcellularLocation>
        <location evidence="1 12">Endoplasmic reticulum membrane</location>
        <topology evidence="1 12">Multi-pass membrane protein</topology>
    </subcellularLocation>
</comment>
<accession>A0AAI8Z4Q7</accession>
<evidence type="ECO:0000256" key="13">
    <source>
        <dbReference type="SAM" id="MobiDB-lite"/>
    </source>
</evidence>
<feature type="transmembrane region" description="Helical" evidence="12">
    <location>
        <begin position="252"/>
        <end position="269"/>
    </location>
</feature>
<evidence type="ECO:0000256" key="10">
    <source>
        <dbReference type="ARBA" id="ARBA00022989"/>
    </source>
</evidence>
<evidence type="ECO:0000313" key="15">
    <source>
        <dbReference type="Proteomes" id="UP001296104"/>
    </source>
</evidence>
<dbReference type="PANTHER" id="PTHR12468">
    <property type="entry name" value="GPI MANNOSYLTRANSFERASE 2"/>
    <property type="match status" value="1"/>
</dbReference>
<evidence type="ECO:0000313" key="14">
    <source>
        <dbReference type="EMBL" id="CAK4032419.1"/>
    </source>
</evidence>
<comment type="function">
    <text evidence="12">Mannosyltransferase involved in glycosylphosphatidylinositol-anchor biosynthesis.</text>
</comment>
<dbReference type="GO" id="GO:0004376">
    <property type="term" value="F:GPI mannosyltransferase activity"/>
    <property type="evidence" value="ECO:0007669"/>
    <property type="project" value="InterPro"/>
</dbReference>
<dbReference type="EC" id="2.4.1.-" evidence="12"/>
<feature type="transmembrane region" description="Helical" evidence="12">
    <location>
        <begin position="175"/>
        <end position="191"/>
    </location>
</feature>
<name>A0AAI8Z4Q7_9PEZI</name>
<evidence type="ECO:0000256" key="1">
    <source>
        <dbReference type="ARBA" id="ARBA00004477"/>
    </source>
</evidence>
<evidence type="ECO:0000256" key="4">
    <source>
        <dbReference type="ARBA" id="ARBA00013795"/>
    </source>
</evidence>
<dbReference type="PANTHER" id="PTHR12468:SF2">
    <property type="entry name" value="GPI MANNOSYLTRANSFERASE 2"/>
    <property type="match status" value="1"/>
</dbReference>
<evidence type="ECO:0000256" key="9">
    <source>
        <dbReference type="ARBA" id="ARBA00022824"/>
    </source>
</evidence>
<proteinExistence type="inferred from homology"/>
<evidence type="ECO:0000256" key="2">
    <source>
        <dbReference type="ARBA" id="ARBA00004687"/>
    </source>
</evidence>
<feature type="transmembrane region" description="Helical" evidence="12">
    <location>
        <begin position="348"/>
        <end position="369"/>
    </location>
</feature>
<keyword evidence="7 12" id="KW-0808">Transferase</keyword>
<evidence type="ECO:0000256" key="5">
    <source>
        <dbReference type="ARBA" id="ARBA00022502"/>
    </source>
</evidence>
<evidence type="ECO:0000256" key="12">
    <source>
        <dbReference type="RuleBase" id="RU363112"/>
    </source>
</evidence>
<keyword evidence="8 12" id="KW-0812">Transmembrane</keyword>
<dbReference type="GO" id="GO:0031501">
    <property type="term" value="C:mannosyltransferase complex"/>
    <property type="evidence" value="ECO:0007669"/>
    <property type="project" value="TreeGrafter"/>
</dbReference>
<gene>
    <name evidence="14" type="ORF">LECACI_7A007577</name>
</gene>
<dbReference type="Proteomes" id="UP001296104">
    <property type="component" value="Unassembled WGS sequence"/>
</dbReference>
<feature type="transmembrane region" description="Helical" evidence="12">
    <location>
        <begin position="469"/>
        <end position="488"/>
    </location>
</feature>
<reference evidence="14" key="1">
    <citation type="submission" date="2023-11" db="EMBL/GenBank/DDBJ databases">
        <authorList>
            <person name="Alioto T."/>
            <person name="Alioto T."/>
            <person name="Gomez Garrido J."/>
        </authorList>
    </citation>
    <scope>NUCLEOTIDE SEQUENCE</scope>
</reference>
<feature type="transmembrane region" description="Helical" evidence="12">
    <location>
        <begin position="432"/>
        <end position="449"/>
    </location>
</feature>
<keyword evidence="15" id="KW-1185">Reference proteome</keyword>
<protein>
    <recommendedName>
        <fullName evidence="4 12">GPI mannosyltransferase 2</fullName>
        <ecNumber evidence="12">2.4.1.-</ecNumber>
    </recommendedName>
</protein>
<evidence type="ECO:0000256" key="7">
    <source>
        <dbReference type="ARBA" id="ARBA00022679"/>
    </source>
</evidence>
<evidence type="ECO:0000256" key="8">
    <source>
        <dbReference type="ARBA" id="ARBA00022692"/>
    </source>
</evidence>
<keyword evidence="11 12" id="KW-0472">Membrane</keyword>
<comment type="caution">
    <text evidence="14">The sequence shown here is derived from an EMBL/GenBank/DDBJ whole genome shotgun (WGS) entry which is preliminary data.</text>
</comment>